<sequence length="224" mass="23791">MRHRGWMLAGAALAAAVAVVAVVVIHRPQQPTPPAALPTCAEIYAWPGVSDAARTAFADTWQFRERDEPGQPTMTDCTLNASFPVFDWGARPPGAPHSRLLILVLSRSRPGADTGERIMCGPTRETSAPVDEPGLGEDAYGCWAADDFGGYQNLHRYLHVHTGGLSLMLTFSGADYGPLDDPAVAAGLRADLQRNARCIIEAVVSGLGGDVEQRGKCGDAGRDV</sequence>
<dbReference type="EMBL" id="CP092365">
    <property type="protein sequence ID" value="ULN52455.1"/>
    <property type="molecule type" value="Genomic_DNA"/>
</dbReference>
<gene>
    <name evidence="1" type="ORF">MIU77_16700</name>
</gene>
<evidence type="ECO:0000313" key="1">
    <source>
        <dbReference type="EMBL" id="ULN52455.1"/>
    </source>
</evidence>
<organism evidence="1 2">
    <name type="scientific">Mycolicibacillus parakoreensis</name>
    <dbReference type="NCBI Taxonomy" id="1069221"/>
    <lineage>
        <taxon>Bacteria</taxon>
        <taxon>Bacillati</taxon>
        <taxon>Actinomycetota</taxon>
        <taxon>Actinomycetes</taxon>
        <taxon>Mycobacteriales</taxon>
        <taxon>Mycobacteriaceae</taxon>
        <taxon>Mycolicibacillus</taxon>
    </lineage>
</organism>
<dbReference type="Proteomes" id="UP001055200">
    <property type="component" value="Chromosome"/>
</dbReference>
<evidence type="ECO:0008006" key="3">
    <source>
        <dbReference type="Google" id="ProtNLM"/>
    </source>
</evidence>
<reference evidence="1" key="1">
    <citation type="submission" date="2022-08" db="EMBL/GenBank/DDBJ databases">
        <title>Complete genome sequence of 14 non-tuberculosis mycobacteria type-strains.</title>
        <authorList>
            <person name="Igarashi Y."/>
            <person name="Osugi A."/>
            <person name="Mitarai S."/>
        </authorList>
    </citation>
    <scope>NUCLEOTIDE SEQUENCE</scope>
    <source>
        <strain evidence="1">DSM 45575</strain>
    </source>
</reference>
<evidence type="ECO:0000313" key="2">
    <source>
        <dbReference type="Proteomes" id="UP001055200"/>
    </source>
</evidence>
<proteinExistence type="predicted"/>
<dbReference type="RefSeq" id="WP_240170728.1">
    <property type="nucleotide sequence ID" value="NZ_CP092365.1"/>
</dbReference>
<name>A0ABY3U1I9_9MYCO</name>
<keyword evidence="2" id="KW-1185">Reference proteome</keyword>
<accession>A0ABY3U1I9</accession>
<protein>
    <recommendedName>
        <fullName evidence="3">DUF3558 domain-containing protein</fullName>
    </recommendedName>
</protein>